<keyword evidence="3" id="KW-1185">Reference proteome</keyword>
<dbReference type="OrthoDB" id="6876685at2"/>
<evidence type="ECO:0000313" key="3">
    <source>
        <dbReference type="Proteomes" id="UP000183986"/>
    </source>
</evidence>
<feature type="transmembrane region" description="Helical" evidence="1">
    <location>
        <begin position="28"/>
        <end position="45"/>
    </location>
</feature>
<feature type="transmembrane region" description="Helical" evidence="1">
    <location>
        <begin position="220"/>
        <end position="242"/>
    </location>
</feature>
<accession>A0A1M2UYC1</accession>
<organism evidence="2 3">
    <name type="scientific">Marinobacter nauticus</name>
    <name type="common">Marinobacter hydrocarbonoclasticus</name>
    <name type="synonym">Marinobacter aquaeolei</name>
    <dbReference type="NCBI Taxonomy" id="2743"/>
    <lineage>
        <taxon>Bacteria</taxon>
        <taxon>Pseudomonadati</taxon>
        <taxon>Pseudomonadota</taxon>
        <taxon>Gammaproteobacteria</taxon>
        <taxon>Pseudomonadales</taxon>
        <taxon>Marinobacteraceae</taxon>
        <taxon>Marinobacter</taxon>
    </lineage>
</organism>
<evidence type="ECO:0000313" key="2">
    <source>
        <dbReference type="EMBL" id="OJT00350.1"/>
    </source>
</evidence>
<dbReference type="EMBL" id="MPKY01000001">
    <property type="protein sequence ID" value="OJT00350.1"/>
    <property type="molecule type" value="Genomic_DNA"/>
</dbReference>
<evidence type="ECO:0000256" key="1">
    <source>
        <dbReference type="SAM" id="Phobius"/>
    </source>
</evidence>
<feature type="transmembrane region" description="Helical" evidence="1">
    <location>
        <begin position="140"/>
        <end position="161"/>
    </location>
</feature>
<feature type="transmembrane region" description="Helical" evidence="1">
    <location>
        <begin position="7"/>
        <end position="22"/>
    </location>
</feature>
<keyword evidence="1" id="KW-0472">Membrane</keyword>
<dbReference type="RefSeq" id="WP_072677240.1">
    <property type="nucleotide sequence ID" value="NZ_MPKY01000001.1"/>
</dbReference>
<gene>
    <name evidence="2" type="ORF">BEE62_09840</name>
</gene>
<protein>
    <submittedName>
        <fullName evidence="2">Uncharacterized protein</fullName>
    </submittedName>
</protein>
<keyword evidence="1" id="KW-0812">Transmembrane</keyword>
<keyword evidence="1" id="KW-1133">Transmembrane helix</keyword>
<name>A0A1M2UYC1_MARNT</name>
<proteinExistence type="predicted"/>
<feature type="transmembrane region" description="Helical" evidence="1">
    <location>
        <begin position="100"/>
        <end position="120"/>
    </location>
</feature>
<reference evidence="2" key="1">
    <citation type="submission" date="2016-11" db="EMBL/GenBank/DDBJ databases">
        <title>Draft Genome Sequence of Marinobacter hydrocarbonoclasticus strain STW2, a polyaromatic aromatic hydrocarbon degrading and denitrifying bacterium from rhizosphere of Seagrass Enhalus acodoides.</title>
        <authorList>
            <person name="Ling J."/>
            <person name="Dong J."/>
        </authorList>
    </citation>
    <scope>NUCLEOTIDE SEQUENCE [LARGE SCALE GENOMIC DNA]</scope>
    <source>
        <strain evidence="2">STW2</strain>
    </source>
</reference>
<comment type="caution">
    <text evidence="2">The sequence shown here is derived from an EMBL/GenBank/DDBJ whole genome shotgun (WGS) entry which is preliminary data.</text>
</comment>
<sequence>MKGIQHHLILIIGLILWGFLPVTISNAVFYLAVVIVSVCIGRAGYEQAKLRRTAWLRQYLKDSSTLNDSLAVGFLSMVIIIPVAAFWAVVLLLNLRAGGWAIWVPVLAGFLIFLWSKRVLLPKVSEHVVQSSVAPVVRKLSIFPTALTMIIISVAISLFALHPNVEGLGWLETMERGTAEVQGAGILAFMERLYTGISLTEYWAIQNTIKSLSTPVLLNVMGWMLFFLSKCAFVWAFCRLLVGLESLSQYFSQVKHG</sequence>
<dbReference type="Proteomes" id="UP000183986">
    <property type="component" value="Unassembled WGS sequence"/>
</dbReference>
<dbReference type="AlphaFoldDB" id="A0A1M2UYC1"/>
<feature type="transmembrane region" description="Helical" evidence="1">
    <location>
        <begin position="66"/>
        <end position="88"/>
    </location>
</feature>